<evidence type="ECO:0000256" key="5">
    <source>
        <dbReference type="ARBA" id="ARBA00023136"/>
    </source>
</evidence>
<dbReference type="SUPFAM" id="SSF56935">
    <property type="entry name" value="Porins"/>
    <property type="match status" value="1"/>
</dbReference>
<dbReference type="NCBIfam" id="TIGR04057">
    <property type="entry name" value="SusC_RagA_signa"/>
    <property type="match status" value="1"/>
</dbReference>
<evidence type="ECO:0000313" key="10">
    <source>
        <dbReference type="Proteomes" id="UP000680038"/>
    </source>
</evidence>
<keyword evidence="5 7" id="KW-0472">Membrane</keyword>
<dbReference type="Gene3D" id="2.40.170.20">
    <property type="entry name" value="TonB-dependent receptor, beta-barrel domain"/>
    <property type="match status" value="1"/>
</dbReference>
<dbReference type="GO" id="GO:0009279">
    <property type="term" value="C:cell outer membrane"/>
    <property type="evidence" value="ECO:0007669"/>
    <property type="project" value="UniProtKB-SubCell"/>
</dbReference>
<protein>
    <submittedName>
        <fullName evidence="9">TonB-dependent receptor P3</fullName>
    </submittedName>
</protein>
<dbReference type="Pfam" id="PF07715">
    <property type="entry name" value="Plug"/>
    <property type="match status" value="1"/>
</dbReference>
<comment type="caution">
    <text evidence="9">The sequence shown here is derived from an EMBL/GenBank/DDBJ whole genome shotgun (WGS) entry which is preliminary data.</text>
</comment>
<dbReference type="InterPro" id="IPR023997">
    <property type="entry name" value="TonB-dep_OMP_SusC/RagA_CS"/>
</dbReference>
<keyword evidence="10" id="KW-1185">Reference proteome</keyword>
<dbReference type="Gene3D" id="2.60.40.1120">
    <property type="entry name" value="Carboxypeptidase-like, regulatory domain"/>
    <property type="match status" value="1"/>
</dbReference>
<evidence type="ECO:0000313" key="9">
    <source>
        <dbReference type="EMBL" id="CAG5000226.1"/>
    </source>
</evidence>
<keyword evidence="6 7" id="KW-0998">Cell outer membrane</keyword>
<evidence type="ECO:0000256" key="7">
    <source>
        <dbReference type="PROSITE-ProRule" id="PRU01360"/>
    </source>
</evidence>
<evidence type="ECO:0000256" key="6">
    <source>
        <dbReference type="ARBA" id="ARBA00023237"/>
    </source>
</evidence>
<evidence type="ECO:0000256" key="4">
    <source>
        <dbReference type="ARBA" id="ARBA00022692"/>
    </source>
</evidence>
<evidence type="ECO:0000256" key="2">
    <source>
        <dbReference type="ARBA" id="ARBA00022448"/>
    </source>
</evidence>
<dbReference type="Gene3D" id="2.170.130.10">
    <property type="entry name" value="TonB-dependent receptor, plug domain"/>
    <property type="match status" value="1"/>
</dbReference>
<proteinExistence type="inferred from homology"/>
<evidence type="ECO:0000256" key="3">
    <source>
        <dbReference type="ARBA" id="ARBA00022452"/>
    </source>
</evidence>
<dbReference type="InterPro" id="IPR012910">
    <property type="entry name" value="Plug_dom"/>
</dbReference>
<dbReference type="InterPro" id="IPR039426">
    <property type="entry name" value="TonB-dep_rcpt-like"/>
</dbReference>
<dbReference type="EMBL" id="CAJRAF010000002">
    <property type="protein sequence ID" value="CAG5000226.1"/>
    <property type="molecule type" value="Genomic_DNA"/>
</dbReference>
<comment type="subcellular location">
    <subcellularLocation>
        <location evidence="1 7">Cell outer membrane</location>
        <topology evidence="1 7">Multi-pass membrane protein</topology>
    </subcellularLocation>
</comment>
<accession>A0A916NLE1</accession>
<keyword evidence="3 7" id="KW-1134">Transmembrane beta strand</keyword>
<dbReference type="AlphaFoldDB" id="A0A916NLE1"/>
<dbReference type="PROSITE" id="PS52016">
    <property type="entry name" value="TONB_DEPENDENT_REC_3"/>
    <property type="match status" value="1"/>
</dbReference>
<organism evidence="9 10">
    <name type="scientific">Dyadobacter helix</name>
    <dbReference type="NCBI Taxonomy" id="2822344"/>
    <lineage>
        <taxon>Bacteria</taxon>
        <taxon>Pseudomonadati</taxon>
        <taxon>Bacteroidota</taxon>
        <taxon>Cytophagia</taxon>
        <taxon>Cytophagales</taxon>
        <taxon>Spirosomataceae</taxon>
        <taxon>Dyadobacter</taxon>
    </lineage>
</organism>
<gene>
    <name evidence="9" type="ORF">DYBT9275_02419</name>
</gene>
<dbReference type="SUPFAM" id="SSF49464">
    <property type="entry name" value="Carboxypeptidase regulatory domain-like"/>
    <property type="match status" value="1"/>
</dbReference>
<dbReference type="InterPro" id="IPR008969">
    <property type="entry name" value="CarboxyPept-like_regulatory"/>
</dbReference>
<evidence type="ECO:0000256" key="1">
    <source>
        <dbReference type="ARBA" id="ARBA00004571"/>
    </source>
</evidence>
<name>A0A916NLE1_9BACT</name>
<dbReference type="Pfam" id="PF13715">
    <property type="entry name" value="CarbopepD_reg_2"/>
    <property type="match status" value="1"/>
</dbReference>
<reference evidence="9" key="1">
    <citation type="submission" date="2021-04" db="EMBL/GenBank/DDBJ databases">
        <authorList>
            <person name="Rodrigo-Torres L."/>
            <person name="Arahal R. D."/>
            <person name="Lucena T."/>
        </authorList>
    </citation>
    <scope>NUCLEOTIDE SEQUENCE</scope>
    <source>
        <strain evidence="9">CECT 9275</strain>
    </source>
</reference>
<keyword evidence="9" id="KW-0675">Receptor</keyword>
<keyword evidence="4 7" id="KW-0812">Transmembrane</keyword>
<dbReference type="InterPro" id="IPR023996">
    <property type="entry name" value="TonB-dep_OMP_SusC/RagA"/>
</dbReference>
<evidence type="ECO:0000259" key="8">
    <source>
        <dbReference type="Pfam" id="PF07715"/>
    </source>
</evidence>
<dbReference type="NCBIfam" id="TIGR04056">
    <property type="entry name" value="OMP_RagA_SusC"/>
    <property type="match status" value="1"/>
</dbReference>
<comment type="similarity">
    <text evidence="7">Belongs to the TonB-dependent receptor family.</text>
</comment>
<dbReference type="InterPro" id="IPR036942">
    <property type="entry name" value="Beta-barrel_TonB_sf"/>
</dbReference>
<dbReference type="InterPro" id="IPR037066">
    <property type="entry name" value="Plug_dom_sf"/>
</dbReference>
<keyword evidence="2 7" id="KW-0813">Transport</keyword>
<feature type="domain" description="TonB-dependent receptor plug" evidence="8">
    <location>
        <begin position="124"/>
        <end position="233"/>
    </location>
</feature>
<sequence>MPNLLFFSSSGIRKLFLLPILCLLAGPLLAQDLTINGKVFDSVENQPLPGVTIQIKNTAKGTVTDASGAFSVAVAKGQVLVFSYIGYEALSFTVDNNTAPEIRLNPQSNNLNEVAVVGYGTQKKVSLTGAVSSINATNLKNQVTKNVMDAIAGQIAGVQVTSATGIPGAPPVIRIRGTGSISAGNEPLYVVDGLPFQSGSDLNTINPNDIETMDVLKDASAQAIYGSRGSNGVVLITTKKGKVGQARIDFNYYTGFQNVPKLIDVLDRDGEIKYWKETSAAIWAASGGDPNVPNGSRVTSAGSKAFVNYLEAYDDPSSLPNTNWQKEVFRTAPTSNYQLSVRGGSEKIRYFLSGNYFSGDGVVKATDWKRYTARLNVDASPTSFFRVGMSLSPSYTKENRRWTDGSVSSPDNDVSVVMTTMVLPSSIAPKTADGLYDGTGGRLNIPYTTVGWAAANNPLQPLEDPNYKFVVEKSRITGITYAELEPVKGLVLRTDFGLDRVDGITNKYRPSTVSSYTNQVRVRYQPLASPITIFSSQENLADITLSWNNTLTWQKTFSNVHDINFMAGYTYQKGIYENSNLLGAAGSYQNDAVKYVSGAATINGSASKSQWTLLSYLSRLNYAYKEKYLLSASVRRDGSSRFGRNNKFALFPAASIGWRISEEAFLKNVSFLQELKLRVGYGKTGNFNIGNYTSIPQLGTDNYNFGSALAVGYAPISLSNDELSWETNKTIDAGMDIGLFRNRLNINFDFYRRVTDNLLYNLPIPSISGFTTAISNIGKVENKGFEISLNSVNIKSNGFTWTSNLNFSRNRNTALSLGKNNLPITSFSLGNYSMQRIEVGKPLSYFYGYKLGGIFRDQADVDAHPEMRLKNASGQLIGAPGDSKIVDLNGDGVITPDDRTEIGNPSPDFTYGISNHLSYKAFDLDVQLQGVQGNDVLFFNALYIGSNTLVWNQLTESVENRWKSPSEPGNGIYARAEGPTAALGNAETRADRFTKDASYLRIRNVTLGYNVPSSLLKRVHLNSLRIYSSVQNLHTFTKYMGYNPDVSVNGESVTLPGIDFGGYPLARTFTFGVNIGL</sequence>
<dbReference type="Proteomes" id="UP000680038">
    <property type="component" value="Unassembled WGS sequence"/>
</dbReference>
<dbReference type="RefSeq" id="WP_215239056.1">
    <property type="nucleotide sequence ID" value="NZ_CAJRAF010000002.1"/>
</dbReference>